<protein>
    <submittedName>
        <fullName evidence="4">Glycoside hydrolase family 95 protein</fullName>
    </submittedName>
</protein>
<dbReference type="Pfam" id="PF14498">
    <property type="entry name" value="Glyco_hyd_65N_2"/>
    <property type="match status" value="1"/>
</dbReference>
<feature type="domain" description="Glycosyl hydrolase family 95 N-terminal" evidence="1">
    <location>
        <begin position="23"/>
        <end position="246"/>
    </location>
</feature>
<dbReference type="InterPro" id="IPR008928">
    <property type="entry name" value="6-hairpin_glycosidase_sf"/>
</dbReference>
<organism evidence="4 5">
    <name type="scientific">Candidatus Galacturonatibacter soehngenii</name>
    <dbReference type="NCBI Taxonomy" id="2307010"/>
    <lineage>
        <taxon>Bacteria</taxon>
        <taxon>Bacillati</taxon>
        <taxon>Bacillota</taxon>
        <taxon>Clostridia</taxon>
        <taxon>Lachnospirales</taxon>
        <taxon>Lachnospiraceae</taxon>
        <taxon>Candidatus Galacturonatibacter</taxon>
    </lineage>
</organism>
<reference evidence="4 5" key="2">
    <citation type="submission" date="2020-02" db="EMBL/GenBank/DDBJ databases">
        <title>Candidatus Galacturonibacter soehngenii shows hetero-acetogenic catabolism of galacturonic acid but lacks a canonical carbon monoxide dehydrogenase/acetyl-CoA synthase complex.</title>
        <authorList>
            <person name="Diender M."/>
            <person name="Stouten G.R."/>
            <person name="Petersen J.F."/>
            <person name="Nielsen P.H."/>
            <person name="Dueholm M.S."/>
            <person name="Pronk J.T."/>
            <person name="Van Loosdrecht M.C.M."/>
        </authorList>
    </citation>
    <scope>NUCLEOTIDE SEQUENCE [LARGE SCALE GENOMIC DNA]</scope>
    <source>
        <strain evidence="4">GalUA</strain>
    </source>
</reference>
<dbReference type="InterPro" id="IPR049053">
    <property type="entry name" value="AFCA-like_C"/>
</dbReference>
<sequence length="793" mass="91077">MKGTKMSRHKLTLNYPSSWHNDMWREALPSGNGTVGVAVLGNIKQETVIINHSELWHWGKNCELPDVSDKLSQTRALMKEKRYLEASWCLTNALREKGYDTVLESPMPLADLKLVMPCDIGFSNYSRELEMETGEVSVFWQEGVHRYKRDIFASRKDDVFVYRILGDQQLNISLSLDVHKNEWDKIPERFEPIANTMKYEIDVENGIISYGITHEDGTDCGVVVKVISSHLQQSGNTLNAKLDKEILIIGKVFVKGKYEISKQTLLKDISLLPKDYDTLLKRHVDIHKPIFRSVDLELGASDMSTSNERLLLDAYGNEASNELIEKMWAYGRYLFISATSPNSLPSNMYGLWHGDYDVCWSHHMANENIQMIYWHTLTGGLMEFNQSLFRYYSERIPVFQESAKKMYGCRGIYVVAGTTPNIAYPTQIVPVIMNWTGAAGWLARHYYDYYLFSKDEEFLRTQALPFMYEAALFYEDFLVKEGVEYKYYPSVSPENTPQNFMPANGVPLAHPMPTAINATMDIAIIKELFLHMIEGATITGMHQDKIAVWEDILLHLPAYAINEEGAVKEWIDPDFEDRYDHRHLSHLYPVFPGNEINEENNKELFHAFEIAVEKRKLGAQTGWSFMHMAAIYARFGKADKALLCMDLLAQSGILNNFYTLHNDWRNMGISLNMREAPIQMDANMGWTNAVQEMLFYNSPSLIKLLPALPSRWKKGKVTDWRFVGGIVSFSWDNAKFEATFQITSDTRISVKLPNLCDSYNIQVNNNSLNTYTKDDLYCMVAQKGDCIMIRTNL</sequence>
<dbReference type="SUPFAM" id="SSF48208">
    <property type="entry name" value="Six-hairpin glycosidases"/>
    <property type="match status" value="1"/>
</dbReference>
<evidence type="ECO:0000313" key="4">
    <source>
        <dbReference type="EMBL" id="KAB1434240.1"/>
    </source>
</evidence>
<dbReference type="Pfam" id="PF22124">
    <property type="entry name" value="Glyco_hydro_95_cat"/>
    <property type="match status" value="1"/>
</dbReference>
<dbReference type="InterPro" id="IPR012341">
    <property type="entry name" value="6hp_glycosidase-like_sf"/>
</dbReference>
<dbReference type="Proteomes" id="UP000461768">
    <property type="component" value="Unassembled WGS sequence"/>
</dbReference>
<gene>
    <name evidence="4" type="ORF">F7O84_17250</name>
</gene>
<dbReference type="GO" id="GO:0004560">
    <property type="term" value="F:alpha-L-fucosidase activity"/>
    <property type="evidence" value="ECO:0007669"/>
    <property type="project" value="InterPro"/>
</dbReference>
<proteinExistence type="predicted"/>
<dbReference type="Gene3D" id="1.50.10.10">
    <property type="match status" value="1"/>
</dbReference>
<dbReference type="OrthoDB" id="9802600at2"/>
<accession>A0A7V7QH78</accession>
<dbReference type="PANTHER" id="PTHR31084:SF0">
    <property type="entry name" value="ALPHA-L-FUCOSIDASE 2"/>
    <property type="match status" value="1"/>
</dbReference>
<dbReference type="EMBL" id="WAGX01000008">
    <property type="protein sequence ID" value="KAB1434240.1"/>
    <property type="molecule type" value="Genomic_DNA"/>
</dbReference>
<reference evidence="4 5" key="1">
    <citation type="submission" date="2019-09" db="EMBL/GenBank/DDBJ databases">
        <authorList>
            <person name="Valk L.C."/>
        </authorList>
    </citation>
    <scope>NUCLEOTIDE SEQUENCE [LARGE SCALE GENOMIC DNA]</scope>
    <source>
        <strain evidence="4">GalUA</strain>
    </source>
</reference>
<keyword evidence="5" id="KW-1185">Reference proteome</keyword>
<name>A0A7V7QH78_9FIRM</name>
<feature type="domain" description="Glycosyl hydrolase family 95 catalytic" evidence="3">
    <location>
        <begin position="276"/>
        <end position="694"/>
    </location>
</feature>
<evidence type="ECO:0000313" key="5">
    <source>
        <dbReference type="Proteomes" id="UP000461768"/>
    </source>
</evidence>
<dbReference type="AlphaFoldDB" id="A0A7V7QH78"/>
<feature type="domain" description="Alpha fucosidase A-like C-terminal" evidence="2">
    <location>
        <begin position="701"/>
        <end position="786"/>
    </location>
</feature>
<dbReference type="InterPro" id="IPR054363">
    <property type="entry name" value="GH95_cat"/>
</dbReference>
<keyword evidence="4" id="KW-0378">Hydrolase</keyword>
<evidence type="ECO:0000259" key="3">
    <source>
        <dbReference type="Pfam" id="PF22124"/>
    </source>
</evidence>
<evidence type="ECO:0000259" key="1">
    <source>
        <dbReference type="Pfam" id="PF14498"/>
    </source>
</evidence>
<dbReference type="Pfam" id="PF21307">
    <property type="entry name" value="Glyco_hydro_95_C"/>
    <property type="match status" value="1"/>
</dbReference>
<evidence type="ECO:0000259" key="2">
    <source>
        <dbReference type="Pfam" id="PF21307"/>
    </source>
</evidence>
<dbReference type="InterPro" id="IPR027414">
    <property type="entry name" value="GH95_N_dom"/>
</dbReference>
<dbReference type="PANTHER" id="PTHR31084">
    <property type="entry name" value="ALPHA-L-FUCOSIDASE 2"/>
    <property type="match status" value="1"/>
</dbReference>
<dbReference type="PIRSF" id="PIRSF007663">
    <property type="entry name" value="UCP007663"/>
    <property type="match status" value="1"/>
</dbReference>
<dbReference type="InterPro" id="IPR016518">
    <property type="entry name" value="Alpha-L-fucosidase"/>
</dbReference>
<dbReference type="GO" id="GO:0005975">
    <property type="term" value="P:carbohydrate metabolic process"/>
    <property type="evidence" value="ECO:0007669"/>
    <property type="project" value="InterPro"/>
</dbReference>
<comment type="caution">
    <text evidence="4">The sequence shown here is derived from an EMBL/GenBank/DDBJ whole genome shotgun (WGS) entry which is preliminary data.</text>
</comment>